<evidence type="ECO:0000313" key="7">
    <source>
        <dbReference type="Proteomes" id="UP001162131"/>
    </source>
</evidence>
<proteinExistence type="inferred from homology"/>
<dbReference type="InterPro" id="IPR027417">
    <property type="entry name" value="P-loop_NTPase"/>
</dbReference>
<evidence type="ECO:0000256" key="2">
    <source>
        <dbReference type="ARBA" id="ARBA00022705"/>
    </source>
</evidence>
<organism evidence="6 7">
    <name type="scientific">Blepharisma stoltei</name>
    <dbReference type="NCBI Taxonomy" id="1481888"/>
    <lineage>
        <taxon>Eukaryota</taxon>
        <taxon>Sar</taxon>
        <taxon>Alveolata</taxon>
        <taxon>Ciliophora</taxon>
        <taxon>Postciliodesmatophora</taxon>
        <taxon>Heterotrichea</taxon>
        <taxon>Heterotrichida</taxon>
        <taxon>Blepharismidae</taxon>
        <taxon>Blepharisma</taxon>
    </lineage>
</organism>
<keyword evidence="7" id="KW-1185">Reference proteome</keyword>
<dbReference type="PANTHER" id="PTHR11669:SF20">
    <property type="entry name" value="REPLICATION FACTOR C SUBUNIT 4"/>
    <property type="match status" value="1"/>
</dbReference>
<dbReference type="SMART" id="SM00382">
    <property type="entry name" value="AAA"/>
    <property type="match status" value="1"/>
</dbReference>
<reference evidence="6" key="1">
    <citation type="submission" date="2021-09" db="EMBL/GenBank/DDBJ databases">
        <authorList>
            <consortium name="AG Swart"/>
            <person name="Singh M."/>
            <person name="Singh A."/>
            <person name="Seah K."/>
            <person name="Emmerich C."/>
        </authorList>
    </citation>
    <scope>NUCLEOTIDE SEQUENCE</scope>
    <source>
        <strain evidence="6">ATCC30299</strain>
    </source>
</reference>
<dbReference type="InterPro" id="IPR047854">
    <property type="entry name" value="RFC_lid"/>
</dbReference>
<protein>
    <recommendedName>
        <fullName evidence="5">AAA+ ATPase domain-containing protein</fullName>
    </recommendedName>
</protein>
<comment type="similarity">
    <text evidence="1">Belongs to the activator 1 small subunits family.</text>
</comment>
<evidence type="ECO:0000313" key="6">
    <source>
        <dbReference type="EMBL" id="CAG9333078.1"/>
    </source>
</evidence>
<evidence type="ECO:0000256" key="4">
    <source>
        <dbReference type="ARBA" id="ARBA00022840"/>
    </source>
</evidence>
<dbReference type="Gene3D" id="3.40.50.300">
    <property type="entry name" value="P-loop containing nucleotide triphosphate hydrolases"/>
    <property type="match status" value="1"/>
</dbReference>
<dbReference type="InterPro" id="IPR050238">
    <property type="entry name" value="DNA_Rep/Repair_Clamp_Loader"/>
</dbReference>
<dbReference type="CDD" id="cd00009">
    <property type="entry name" value="AAA"/>
    <property type="match status" value="1"/>
</dbReference>
<accession>A0AAU9K3H8</accession>
<dbReference type="AlphaFoldDB" id="A0AAU9K3H8"/>
<dbReference type="GO" id="GO:0003677">
    <property type="term" value="F:DNA binding"/>
    <property type="evidence" value="ECO:0007669"/>
    <property type="project" value="InterPro"/>
</dbReference>
<dbReference type="Proteomes" id="UP001162131">
    <property type="component" value="Unassembled WGS sequence"/>
</dbReference>
<dbReference type="GO" id="GO:0005634">
    <property type="term" value="C:nucleus"/>
    <property type="evidence" value="ECO:0007669"/>
    <property type="project" value="TreeGrafter"/>
</dbReference>
<comment type="caution">
    <text evidence="6">The sequence shown here is derived from an EMBL/GenBank/DDBJ whole genome shotgun (WGS) entry which is preliminary data.</text>
</comment>
<dbReference type="Gene3D" id="1.10.8.60">
    <property type="match status" value="1"/>
</dbReference>
<dbReference type="GO" id="GO:0005524">
    <property type="term" value="F:ATP binding"/>
    <property type="evidence" value="ECO:0007669"/>
    <property type="project" value="UniProtKB-KW"/>
</dbReference>
<keyword evidence="3" id="KW-0547">Nucleotide-binding</keyword>
<dbReference type="GO" id="GO:0016887">
    <property type="term" value="F:ATP hydrolysis activity"/>
    <property type="evidence" value="ECO:0007669"/>
    <property type="project" value="InterPro"/>
</dbReference>
<dbReference type="Gene3D" id="1.20.272.10">
    <property type="match status" value="1"/>
</dbReference>
<dbReference type="CDD" id="cd18140">
    <property type="entry name" value="HLD_clamp_RFC"/>
    <property type="match status" value="1"/>
</dbReference>
<dbReference type="EMBL" id="CAJZBQ010000056">
    <property type="protein sequence ID" value="CAG9333078.1"/>
    <property type="molecule type" value="Genomic_DNA"/>
</dbReference>
<name>A0AAU9K3H8_9CILI</name>
<dbReference type="GO" id="GO:0003689">
    <property type="term" value="F:DNA clamp loader activity"/>
    <property type="evidence" value="ECO:0007669"/>
    <property type="project" value="TreeGrafter"/>
</dbReference>
<dbReference type="InterPro" id="IPR013748">
    <property type="entry name" value="Rep_factorC_C"/>
</dbReference>
<dbReference type="GO" id="GO:0006281">
    <property type="term" value="P:DNA repair"/>
    <property type="evidence" value="ECO:0007669"/>
    <property type="project" value="TreeGrafter"/>
</dbReference>
<keyword evidence="4" id="KW-0067">ATP-binding</keyword>
<dbReference type="PANTHER" id="PTHR11669">
    <property type="entry name" value="REPLICATION FACTOR C / DNA POLYMERASE III GAMMA-TAU SUBUNIT"/>
    <property type="match status" value="1"/>
</dbReference>
<dbReference type="NCBIfam" id="NF001679">
    <property type="entry name" value="PRK00440.1"/>
    <property type="match status" value="1"/>
</dbReference>
<dbReference type="InterPro" id="IPR003959">
    <property type="entry name" value="ATPase_AAA_core"/>
</dbReference>
<dbReference type="GO" id="GO:0006261">
    <property type="term" value="P:DNA-templated DNA replication"/>
    <property type="evidence" value="ECO:0007669"/>
    <property type="project" value="TreeGrafter"/>
</dbReference>
<evidence type="ECO:0000259" key="5">
    <source>
        <dbReference type="SMART" id="SM00382"/>
    </source>
</evidence>
<feature type="domain" description="AAA+ ATPase" evidence="5">
    <location>
        <begin position="52"/>
        <end position="183"/>
    </location>
</feature>
<dbReference type="Pfam" id="PF21960">
    <property type="entry name" value="RCF1-5-like_lid"/>
    <property type="match status" value="1"/>
</dbReference>
<sequence>MFVQSTLAPQKPVVEVTQTLPWVEKYRPQKIDELAHQEEIVNALQTSLSSGSLPHLLFYGPPGTGKTSAILAIAKQMFGPDLYKSRVLELNASDDRGINVVREKIKKFAQVAVTKYQNAQCPNFKIIILDEADSLTSDAQSALRRVIEKYTKVTRFCLICNYISKIIDPLASRCAKFRFKPISEEAHLNRLKYICEQERINCTNDAFSLLIQVSEGDLRKSITALQSTSKLHGDWISDQMVLDVAAVIPADVINQIYQSLQGTFEEVQQLSADLILEGFQPDSIIFQLFDFLLSRQEISDIKKAKIVEVLAEVDYGLVAGGNESLLILKALSSIQEILNN</sequence>
<evidence type="ECO:0000256" key="3">
    <source>
        <dbReference type="ARBA" id="ARBA00022741"/>
    </source>
</evidence>
<dbReference type="FunFam" id="3.40.50.300:FF:000129">
    <property type="entry name" value="Replication factor C subunit 5"/>
    <property type="match status" value="1"/>
</dbReference>
<dbReference type="Pfam" id="PF08542">
    <property type="entry name" value="Rep_fac_C"/>
    <property type="match status" value="1"/>
</dbReference>
<gene>
    <name evidence="6" type="ORF">BSTOLATCC_MIC57898</name>
</gene>
<keyword evidence="2" id="KW-0235">DNA replication</keyword>
<dbReference type="InterPro" id="IPR008921">
    <property type="entry name" value="DNA_pol3_clamp-load_cplx_C"/>
</dbReference>
<dbReference type="GO" id="GO:0005663">
    <property type="term" value="C:DNA replication factor C complex"/>
    <property type="evidence" value="ECO:0007669"/>
    <property type="project" value="TreeGrafter"/>
</dbReference>
<dbReference type="InterPro" id="IPR003593">
    <property type="entry name" value="AAA+_ATPase"/>
</dbReference>
<dbReference type="SUPFAM" id="SSF48019">
    <property type="entry name" value="post-AAA+ oligomerization domain-like"/>
    <property type="match status" value="1"/>
</dbReference>
<dbReference type="SUPFAM" id="SSF52540">
    <property type="entry name" value="P-loop containing nucleoside triphosphate hydrolases"/>
    <property type="match status" value="1"/>
</dbReference>
<dbReference type="Pfam" id="PF00004">
    <property type="entry name" value="AAA"/>
    <property type="match status" value="1"/>
</dbReference>
<evidence type="ECO:0000256" key="1">
    <source>
        <dbReference type="ARBA" id="ARBA00005378"/>
    </source>
</evidence>